<dbReference type="InterPro" id="IPR003615">
    <property type="entry name" value="HNH_nuc"/>
</dbReference>
<keyword evidence="3" id="KW-0540">Nuclease</keyword>
<feature type="domain" description="HNH nuclease" evidence="2">
    <location>
        <begin position="359"/>
        <end position="422"/>
    </location>
</feature>
<evidence type="ECO:0000313" key="3">
    <source>
        <dbReference type="EMBL" id="QBX57342.1"/>
    </source>
</evidence>
<dbReference type="CDD" id="cd00085">
    <property type="entry name" value="HNHc"/>
    <property type="match status" value="1"/>
</dbReference>
<dbReference type="Proteomes" id="UP000294853">
    <property type="component" value="Chromosome"/>
</dbReference>
<dbReference type="SMART" id="SM00507">
    <property type="entry name" value="HNHc"/>
    <property type="match status" value="1"/>
</dbReference>
<sequence>MTSTAQDSDLEVVDLAGASVTGLLEQAAECEAVLREAAVHQLRIAYEWAIAHPVVDAAETAHGPVLPSVLEAPETLGGEGTPAVAAFTAEPLAVACGIAPSSATALLADSLDLHHRLPVLWHQTQAGFVPAWKARRVAARTRDLSLDAALWVDRHTAGRVGSLSLGALDRLIAEAAARVDGEPLAEKDKRSRSEWDVQLKHRDPREGGATSEIHAVGDTLDLTRFHDVVRAEAEALGALGDGDTFEVRKAKALGVIADAQARLDLTTLLDEETTPEEQAAVRRRLIERRDARVRLYLHASLADVAAGVPGAVGTVEGLGPVTLDQIKEWMGRARVTIQPVLHVASEDTWSVDRHDPPRRMAEQVVLRDSTCVFPWCSHPSRHADLDHIEPYEDPDEGGPPREDGSGQTRPDNLAPLCRRHHRAKTTGSWTYQRTTPGTYLWTGPAGVTALVTPTGTITLPTC</sequence>
<reference evidence="3 4" key="1">
    <citation type="submission" date="2019-03" db="EMBL/GenBank/DDBJ databases">
        <title>Three New Species of Nocardioides, Nocardioides euryhalodurans sp. nov., Nocardioides seonyuensis sp. nov. and Nocardioides eburneoflavus sp. nov. Iolated from Soil.</title>
        <authorList>
            <person name="Roh S.G."/>
            <person name="Lee C."/>
            <person name="Kim M.-K."/>
            <person name="Kim S.B."/>
        </authorList>
    </citation>
    <scope>NUCLEOTIDE SEQUENCE [LARGE SCALE GENOMIC DNA]</scope>
    <source>
        <strain evidence="3 4">MMS17-SY207-3</strain>
    </source>
</reference>
<dbReference type="OrthoDB" id="3778721at2"/>
<dbReference type="Gene3D" id="1.10.30.50">
    <property type="match status" value="1"/>
</dbReference>
<evidence type="ECO:0000313" key="4">
    <source>
        <dbReference type="Proteomes" id="UP000294853"/>
    </source>
</evidence>
<feature type="region of interest" description="Disordered" evidence="1">
    <location>
        <begin position="384"/>
        <end position="414"/>
    </location>
</feature>
<dbReference type="AlphaFoldDB" id="A0A4V1BMS0"/>
<gene>
    <name evidence="3" type="ORF">EXE58_19200</name>
</gene>
<dbReference type="KEGG" id="nsn:EXE58_19200"/>
<evidence type="ECO:0000256" key="1">
    <source>
        <dbReference type="SAM" id="MobiDB-lite"/>
    </source>
</evidence>
<keyword evidence="3" id="KW-0255">Endonuclease</keyword>
<proteinExistence type="predicted"/>
<name>A0A4V1BMS0_9ACTN</name>
<evidence type="ECO:0000259" key="2">
    <source>
        <dbReference type="SMART" id="SM00507"/>
    </source>
</evidence>
<dbReference type="GO" id="GO:0004519">
    <property type="term" value="F:endonuclease activity"/>
    <property type="evidence" value="ECO:0007669"/>
    <property type="project" value="UniProtKB-KW"/>
</dbReference>
<organism evidence="3 4">
    <name type="scientific">Nocardioides seonyuensis</name>
    <dbReference type="NCBI Taxonomy" id="2518371"/>
    <lineage>
        <taxon>Bacteria</taxon>
        <taxon>Bacillati</taxon>
        <taxon>Actinomycetota</taxon>
        <taxon>Actinomycetes</taxon>
        <taxon>Propionibacteriales</taxon>
        <taxon>Nocardioidaceae</taxon>
        <taxon>Nocardioides</taxon>
    </lineage>
</organism>
<protein>
    <submittedName>
        <fullName evidence="3">HNH endonuclease</fullName>
    </submittedName>
</protein>
<dbReference type="RefSeq" id="WP_135269327.1">
    <property type="nucleotide sequence ID" value="NZ_CP038436.1"/>
</dbReference>
<accession>A0A4V1BMS0</accession>
<keyword evidence="3" id="KW-0378">Hydrolase</keyword>
<dbReference type="EMBL" id="CP038436">
    <property type="protein sequence ID" value="QBX57342.1"/>
    <property type="molecule type" value="Genomic_DNA"/>
</dbReference>
<keyword evidence="4" id="KW-1185">Reference proteome</keyword>